<dbReference type="InterPro" id="IPR036390">
    <property type="entry name" value="WH_DNA-bd_sf"/>
</dbReference>
<dbReference type="InterPro" id="IPR036388">
    <property type="entry name" value="WH-like_DNA-bd_sf"/>
</dbReference>
<dbReference type="RefSeq" id="WP_093712080.1">
    <property type="nucleotide sequence ID" value="NZ_FONG01000002.1"/>
</dbReference>
<proteinExistence type="predicted"/>
<dbReference type="OrthoDB" id="3778086at2"/>
<protein>
    <submittedName>
        <fullName evidence="3">Transcriptional regulator, MarR family</fullName>
    </submittedName>
</protein>
<gene>
    <name evidence="3" type="ORF">SAMN05216251_102424</name>
</gene>
<feature type="region of interest" description="Disordered" evidence="1">
    <location>
        <begin position="150"/>
        <end position="170"/>
    </location>
</feature>
<feature type="domain" description="HTH marR-type" evidence="2">
    <location>
        <begin position="7"/>
        <end position="137"/>
    </location>
</feature>
<dbReference type="Proteomes" id="UP000199323">
    <property type="component" value="Unassembled WGS sequence"/>
</dbReference>
<dbReference type="AlphaFoldDB" id="A0A1I1ZEC2"/>
<dbReference type="PRINTS" id="PR00598">
    <property type="entry name" value="HTHMARR"/>
</dbReference>
<name>A0A1I1ZEC2_9ACTN</name>
<dbReference type="SMART" id="SM00347">
    <property type="entry name" value="HTH_MARR"/>
    <property type="match status" value="1"/>
</dbReference>
<dbReference type="GO" id="GO:0003700">
    <property type="term" value="F:DNA-binding transcription factor activity"/>
    <property type="evidence" value="ECO:0007669"/>
    <property type="project" value="InterPro"/>
</dbReference>
<organism evidence="3 4">
    <name type="scientific">Actinacidiphila alni</name>
    <dbReference type="NCBI Taxonomy" id="380248"/>
    <lineage>
        <taxon>Bacteria</taxon>
        <taxon>Bacillati</taxon>
        <taxon>Actinomycetota</taxon>
        <taxon>Actinomycetes</taxon>
        <taxon>Kitasatosporales</taxon>
        <taxon>Streptomycetaceae</taxon>
        <taxon>Actinacidiphila</taxon>
    </lineage>
</organism>
<evidence type="ECO:0000259" key="2">
    <source>
        <dbReference type="PROSITE" id="PS50995"/>
    </source>
</evidence>
<evidence type="ECO:0000313" key="3">
    <source>
        <dbReference type="EMBL" id="SFE30091.1"/>
    </source>
</evidence>
<sequence length="170" mass="18559">MADREQCVELAHQLRATFVVSREISRGMPPQTPLTAVMVLGVLDRHGELRMSRLAELLDVDMSVTSRHVAFGVEHGWIDRAPDPLDRRSRLLRLTERGAATLRASSDRAAAVVADHLADWPDADVARLSELLARLRVSFGDCRTAAHRAGTADRATAGAHPHSIPPAHQG</sequence>
<feature type="compositionally biased region" description="Low complexity" evidence="1">
    <location>
        <begin position="150"/>
        <end position="160"/>
    </location>
</feature>
<evidence type="ECO:0000256" key="1">
    <source>
        <dbReference type="SAM" id="MobiDB-lite"/>
    </source>
</evidence>
<dbReference type="Gene3D" id="1.10.10.10">
    <property type="entry name" value="Winged helix-like DNA-binding domain superfamily/Winged helix DNA-binding domain"/>
    <property type="match status" value="1"/>
</dbReference>
<dbReference type="STRING" id="380248.SAMN05216251_102424"/>
<dbReference type="PROSITE" id="PS50995">
    <property type="entry name" value="HTH_MARR_2"/>
    <property type="match status" value="1"/>
</dbReference>
<dbReference type="InterPro" id="IPR000835">
    <property type="entry name" value="HTH_MarR-typ"/>
</dbReference>
<dbReference type="EMBL" id="FONG01000002">
    <property type="protein sequence ID" value="SFE30091.1"/>
    <property type="molecule type" value="Genomic_DNA"/>
</dbReference>
<dbReference type="GO" id="GO:0006950">
    <property type="term" value="P:response to stress"/>
    <property type="evidence" value="ECO:0007669"/>
    <property type="project" value="TreeGrafter"/>
</dbReference>
<evidence type="ECO:0000313" key="4">
    <source>
        <dbReference type="Proteomes" id="UP000199323"/>
    </source>
</evidence>
<dbReference type="Pfam" id="PF12802">
    <property type="entry name" value="MarR_2"/>
    <property type="match status" value="1"/>
</dbReference>
<dbReference type="InterPro" id="IPR039422">
    <property type="entry name" value="MarR/SlyA-like"/>
</dbReference>
<keyword evidence="4" id="KW-1185">Reference proteome</keyword>
<reference evidence="3 4" key="1">
    <citation type="submission" date="2016-10" db="EMBL/GenBank/DDBJ databases">
        <authorList>
            <person name="de Groot N.N."/>
        </authorList>
    </citation>
    <scope>NUCLEOTIDE SEQUENCE [LARGE SCALE GENOMIC DNA]</scope>
    <source>
        <strain evidence="3 4">CGMCC 4.3510</strain>
    </source>
</reference>
<accession>A0A1I1ZEC2</accession>
<dbReference type="PANTHER" id="PTHR33164">
    <property type="entry name" value="TRANSCRIPTIONAL REGULATOR, MARR FAMILY"/>
    <property type="match status" value="1"/>
</dbReference>
<dbReference type="PANTHER" id="PTHR33164:SF57">
    <property type="entry name" value="MARR-FAMILY TRANSCRIPTIONAL REGULATOR"/>
    <property type="match status" value="1"/>
</dbReference>
<dbReference type="SUPFAM" id="SSF46785">
    <property type="entry name" value="Winged helix' DNA-binding domain"/>
    <property type="match status" value="1"/>
</dbReference>